<dbReference type="PANTHER" id="PTHR22604">
    <property type="entry name" value="OXIDOREDUCTASES"/>
    <property type="match status" value="1"/>
</dbReference>
<protein>
    <submittedName>
        <fullName evidence="6">Oxidoreductase</fullName>
    </submittedName>
</protein>
<feature type="domain" description="GFO/IDH/MocA-like oxidoreductase" evidence="5">
    <location>
        <begin position="136"/>
        <end position="256"/>
    </location>
</feature>
<dbReference type="GO" id="GO:0016491">
    <property type="term" value="F:oxidoreductase activity"/>
    <property type="evidence" value="ECO:0007669"/>
    <property type="project" value="UniProtKB-KW"/>
</dbReference>
<dbReference type="InterPro" id="IPR000683">
    <property type="entry name" value="Gfo/Idh/MocA-like_OxRdtase_N"/>
</dbReference>
<reference evidence="6" key="1">
    <citation type="submission" date="2021-01" db="EMBL/GenBank/DDBJ databases">
        <title>Whole genome shotgun sequence of Actinoplanes siamensis NBRC 109076.</title>
        <authorList>
            <person name="Komaki H."/>
            <person name="Tamura T."/>
        </authorList>
    </citation>
    <scope>NUCLEOTIDE SEQUENCE</scope>
    <source>
        <strain evidence="6">NBRC 109076</strain>
    </source>
</reference>
<comment type="similarity">
    <text evidence="1">Belongs to the Gfo/Idh/MocA family.</text>
</comment>
<gene>
    <name evidence="6" type="ORF">Asi03nite_57670</name>
</gene>
<dbReference type="GO" id="GO:0000166">
    <property type="term" value="F:nucleotide binding"/>
    <property type="evidence" value="ECO:0007669"/>
    <property type="project" value="InterPro"/>
</dbReference>
<evidence type="ECO:0000259" key="4">
    <source>
        <dbReference type="Pfam" id="PF01408"/>
    </source>
</evidence>
<evidence type="ECO:0000313" key="6">
    <source>
        <dbReference type="EMBL" id="GIF08229.1"/>
    </source>
</evidence>
<dbReference type="Proteomes" id="UP000629619">
    <property type="component" value="Unassembled WGS sequence"/>
</dbReference>
<comment type="caution">
    <text evidence="6">The sequence shown here is derived from an EMBL/GenBank/DDBJ whole genome shotgun (WGS) entry which is preliminary data.</text>
</comment>
<dbReference type="InterPro" id="IPR055170">
    <property type="entry name" value="GFO_IDH_MocA-like_dom"/>
</dbReference>
<keyword evidence="2" id="KW-0560">Oxidoreductase</keyword>
<organism evidence="6 7">
    <name type="scientific">Actinoplanes siamensis</name>
    <dbReference type="NCBI Taxonomy" id="1223317"/>
    <lineage>
        <taxon>Bacteria</taxon>
        <taxon>Bacillati</taxon>
        <taxon>Actinomycetota</taxon>
        <taxon>Actinomycetes</taxon>
        <taxon>Micromonosporales</taxon>
        <taxon>Micromonosporaceae</taxon>
        <taxon>Actinoplanes</taxon>
    </lineage>
</organism>
<dbReference type="PANTHER" id="PTHR22604:SF105">
    <property type="entry name" value="TRANS-1,2-DIHYDROBENZENE-1,2-DIOL DEHYDROGENASE"/>
    <property type="match status" value="1"/>
</dbReference>
<evidence type="ECO:0000256" key="2">
    <source>
        <dbReference type="ARBA" id="ARBA00023002"/>
    </source>
</evidence>
<feature type="compositionally biased region" description="Basic and acidic residues" evidence="3">
    <location>
        <begin position="334"/>
        <end position="344"/>
    </location>
</feature>
<evidence type="ECO:0000259" key="5">
    <source>
        <dbReference type="Pfam" id="PF22725"/>
    </source>
</evidence>
<proteinExistence type="inferred from homology"/>
<dbReference type="RefSeq" id="WP_203683595.1">
    <property type="nucleotide sequence ID" value="NZ_BOMW01000060.1"/>
</dbReference>
<feature type="region of interest" description="Disordered" evidence="3">
    <location>
        <begin position="331"/>
        <end position="351"/>
    </location>
</feature>
<feature type="domain" description="Gfo/Idh/MocA-like oxidoreductase N-terminal" evidence="4">
    <location>
        <begin position="8"/>
        <end position="127"/>
    </location>
</feature>
<dbReference type="InterPro" id="IPR050984">
    <property type="entry name" value="Gfo/Idh/MocA_domain"/>
</dbReference>
<dbReference type="SUPFAM" id="SSF55347">
    <property type="entry name" value="Glyceraldehyde-3-phosphate dehydrogenase-like, C-terminal domain"/>
    <property type="match status" value="1"/>
</dbReference>
<dbReference type="AlphaFoldDB" id="A0A919TN33"/>
<dbReference type="Gene3D" id="3.30.360.10">
    <property type="entry name" value="Dihydrodipicolinate Reductase, domain 2"/>
    <property type="match status" value="1"/>
</dbReference>
<accession>A0A919TN33</accession>
<name>A0A919TN33_9ACTN</name>
<evidence type="ECO:0000313" key="7">
    <source>
        <dbReference type="Proteomes" id="UP000629619"/>
    </source>
</evidence>
<dbReference type="Gene3D" id="3.40.50.720">
    <property type="entry name" value="NAD(P)-binding Rossmann-like Domain"/>
    <property type="match status" value="1"/>
</dbReference>
<dbReference type="InterPro" id="IPR036291">
    <property type="entry name" value="NAD(P)-bd_dom_sf"/>
</dbReference>
<sequence length="351" mass="37626">MRHDGGPLRIGLLGAARISRVALAEPARTGQVRLVGIAARDRRRAEEFAAEHGVEQVLESYPAVIGSPVVEAVYNPLPNGLHGRWTRRAVQAGKHVLVEKPFAADAEEAAEVAALARRAGVVVLEGFHYYYHPVARRLRAALASGELGRLRHAEAVFHLPAPPDDDVRWSLPLAGGATMDLGCYCLHALRGLAPWAGGEPAVVAARAEIRAGRPGVDERLSADLRYPSGATGTIRCDMAATVRRAVFRLVGTAGTITATEFVKPQVDDRVVVEIGGARRVEHLGRRSTYAYQLAAFTAAIRHGAPVPTGADDAVATMRLIDDCYRGAGLPLRPRSTEDIPRSHIGDVQPSE</sequence>
<dbReference type="Pfam" id="PF01408">
    <property type="entry name" value="GFO_IDH_MocA"/>
    <property type="match status" value="1"/>
</dbReference>
<evidence type="ECO:0000256" key="1">
    <source>
        <dbReference type="ARBA" id="ARBA00010928"/>
    </source>
</evidence>
<evidence type="ECO:0000256" key="3">
    <source>
        <dbReference type="SAM" id="MobiDB-lite"/>
    </source>
</evidence>
<dbReference type="Pfam" id="PF22725">
    <property type="entry name" value="GFO_IDH_MocA_C3"/>
    <property type="match status" value="1"/>
</dbReference>
<dbReference type="EMBL" id="BOMW01000060">
    <property type="protein sequence ID" value="GIF08229.1"/>
    <property type="molecule type" value="Genomic_DNA"/>
</dbReference>
<keyword evidence="7" id="KW-1185">Reference proteome</keyword>
<dbReference type="SUPFAM" id="SSF51735">
    <property type="entry name" value="NAD(P)-binding Rossmann-fold domains"/>
    <property type="match status" value="1"/>
</dbReference>